<dbReference type="Proteomes" id="UP000218690">
    <property type="component" value="Unassembled WGS sequence"/>
</dbReference>
<evidence type="ECO:0000256" key="1">
    <source>
        <dbReference type="SAM" id="Phobius"/>
    </source>
</evidence>
<organism evidence="2 3">
    <name type="scientific">Corynebacterium accolens</name>
    <dbReference type="NCBI Taxonomy" id="38284"/>
    <lineage>
        <taxon>Bacteria</taxon>
        <taxon>Bacillati</taxon>
        <taxon>Actinomycetota</taxon>
        <taxon>Actinomycetes</taxon>
        <taxon>Mycobacteriales</taxon>
        <taxon>Corynebacteriaceae</taxon>
        <taxon>Corynebacterium</taxon>
    </lineage>
</organism>
<proteinExistence type="predicted"/>
<protein>
    <submittedName>
        <fullName evidence="2">Uncharacterized protein</fullName>
    </submittedName>
</protein>
<keyword evidence="1" id="KW-0472">Membrane</keyword>
<feature type="transmembrane region" description="Helical" evidence="1">
    <location>
        <begin position="12"/>
        <end position="33"/>
    </location>
</feature>
<dbReference type="AlphaFoldDB" id="A0A2A4AI25"/>
<comment type="caution">
    <text evidence="2">The sequence shown here is derived from an EMBL/GenBank/DDBJ whole genome shotgun (WGS) entry which is preliminary data.</text>
</comment>
<keyword evidence="1" id="KW-0812">Transmembrane</keyword>
<evidence type="ECO:0000313" key="3">
    <source>
        <dbReference type="Proteomes" id="UP000218690"/>
    </source>
</evidence>
<accession>A0A2A4AI25</accession>
<keyword evidence="1" id="KW-1133">Transmembrane helix</keyword>
<gene>
    <name evidence="2" type="ORF">COM45_10625</name>
</gene>
<dbReference type="EMBL" id="NWBP01000033">
    <property type="protein sequence ID" value="PCC82151.1"/>
    <property type="molecule type" value="Genomic_DNA"/>
</dbReference>
<evidence type="ECO:0000313" key="2">
    <source>
        <dbReference type="EMBL" id="PCC82151.1"/>
    </source>
</evidence>
<reference evidence="2 3" key="1">
    <citation type="submission" date="2017-09" db="EMBL/GenBank/DDBJ databases">
        <title>Draft Genome Sequence of Corynebacterium accolens AH4003.</title>
        <authorList>
            <person name="Chen Y."/>
            <person name="Oosthuysen W.F."/>
            <person name="Kelley S."/>
            <person name="Horswill A."/>
        </authorList>
    </citation>
    <scope>NUCLEOTIDE SEQUENCE [LARGE SCALE GENOMIC DNA]</scope>
    <source>
        <strain evidence="2 3">AH4003</strain>
    </source>
</reference>
<sequence>MRHPPEIYRRRRIAAGVMAVMLVLFILLCFGLFGTKSTVALQGDQLGPDNESREEYIARAADALAAADEPSYALVSFDESLNSQQVAALAQPAPRMSAIILGMAAPLAVPEPTAGADRAGVIDTEIKRLRDSYAGVGQANVPSKVDAVIVWADGDSLREIAGNELVAAVEPAPADAAWGSFGVRPLNSLQY</sequence>
<name>A0A2A4AI25_9CORY</name>